<protein>
    <recommendedName>
        <fullName evidence="1">tRNA uridine(34) hydroxylase</fullName>
        <ecNumber evidence="1">1.14.-.-</ecNumber>
    </recommendedName>
    <alternativeName>
        <fullName evidence="1">tRNA hydroxylation protein O</fullName>
    </alternativeName>
</protein>
<dbReference type="InterPro" id="IPR020936">
    <property type="entry name" value="TrhO"/>
</dbReference>
<evidence type="ECO:0000256" key="1">
    <source>
        <dbReference type="HAMAP-Rule" id="MF_00469"/>
    </source>
</evidence>
<sequence length="305" mass="34367">MEKPYKVLLYYKYVPIEDVKGFVVEHKKLCTKLGLKGRVLIGDEGINGTVAGTREATDEYIETLHSDERFSDMPFKTHGSADIPFPKLKVRYRPEIVTLEAAVDPANGGEHLTPAEWHELAQRDDVVILDARNDYEAAIGKFKDAVIPDIQNFREFPEWVEKNKEQLSGKKVLMYCTGGIRCEKASVVVKDAVGSNEVYQLQGGIIEYGKEVGDGIWEGSCFVFDERMKVPVGSTDYQVISVCRFCDKKTDNYYNCCNAQCNQLILLCAECEEKSNAACSEECSDKHRDGKVKHWDIKTRVAVGQ</sequence>
<dbReference type="GO" id="GO:0006400">
    <property type="term" value="P:tRNA modification"/>
    <property type="evidence" value="ECO:0007669"/>
    <property type="project" value="UniProtKB-UniRule"/>
</dbReference>
<accession>A0A2M7H559</accession>
<dbReference type="NCBIfam" id="NF001135">
    <property type="entry name" value="PRK00142.1-3"/>
    <property type="match status" value="1"/>
</dbReference>
<dbReference type="CDD" id="cd01518">
    <property type="entry name" value="RHOD_YceA"/>
    <property type="match status" value="1"/>
</dbReference>
<dbReference type="AlphaFoldDB" id="A0A2M7H559"/>
<keyword evidence="1" id="KW-0819">tRNA processing</keyword>
<comment type="catalytic activity">
    <reaction evidence="1">
        <text>uridine(34) in tRNA + AH2 + O2 = 5-hydroxyuridine(34) in tRNA + A + H2O</text>
        <dbReference type="Rhea" id="RHEA:64224"/>
        <dbReference type="Rhea" id="RHEA-COMP:11727"/>
        <dbReference type="Rhea" id="RHEA-COMP:13381"/>
        <dbReference type="ChEBI" id="CHEBI:13193"/>
        <dbReference type="ChEBI" id="CHEBI:15377"/>
        <dbReference type="ChEBI" id="CHEBI:15379"/>
        <dbReference type="ChEBI" id="CHEBI:17499"/>
        <dbReference type="ChEBI" id="CHEBI:65315"/>
        <dbReference type="ChEBI" id="CHEBI:136877"/>
    </reaction>
</comment>
<keyword evidence="1" id="KW-0560">Oxidoreductase</keyword>
<feature type="domain" description="Rhodanese" evidence="2">
    <location>
        <begin position="122"/>
        <end position="217"/>
    </location>
</feature>
<dbReference type="InterPro" id="IPR036873">
    <property type="entry name" value="Rhodanese-like_dom_sf"/>
</dbReference>
<gene>
    <name evidence="1" type="primary">trhO</name>
    <name evidence="3" type="ORF">COW24_00310</name>
</gene>
<dbReference type="Gene3D" id="3.40.250.10">
    <property type="entry name" value="Rhodanese-like domain"/>
    <property type="match status" value="1"/>
</dbReference>
<dbReference type="InterPro" id="IPR001763">
    <property type="entry name" value="Rhodanese-like_dom"/>
</dbReference>
<dbReference type="EMBL" id="PFGC01000007">
    <property type="protein sequence ID" value="PIW37368.1"/>
    <property type="molecule type" value="Genomic_DNA"/>
</dbReference>
<reference evidence="3 4" key="1">
    <citation type="submission" date="2017-09" db="EMBL/GenBank/DDBJ databases">
        <title>Depth-based differentiation of microbial function through sediment-hosted aquifers and enrichment of novel symbionts in the deep terrestrial subsurface.</title>
        <authorList>
            <person name="Probst A.J."/>
            <person name="Ladd B."/>
            <person name="Jarett J.K."/>
            <person name="Geller-Mcgrath D.E."/>
            <person name="Sieber C.M."/>
            <person name="Emerson J.B."/>
            <person name="Anantharaman K."/>
            <person name="Thomas B.C."/>
            <person name="Malmstrom R."/>
            <person name="Stieglmeier M."/>
            <person name="Klingl A."/>
            <person name="Woyke T."/>
            <person name="Ryan C.M."/>
            <person name="Banfield J.F."/>
        </authorList>
    </citation>
    <scope>NUCLEOTIDE SEQUENCE [LARGE SCALE GENOMIC DNA]</scope>
    <source>
        <strain evidence="3">CG15_BIG_FIL_POST_REV_8_21_14_020_45_12</strain>
    </source>
</reference>
<dbReference type="SMART" id="SM00450">
    <property type="entry name" value="RHOD"/>
    <property type="match status" value="1"/>
</dbReference>
<evidence type="ECO:0000259" key="2">
    <source>
        <dbReference type="PROSITE" id="PS50206"/>
    </source>
</evidence>
<organism evidence="3 4">
    <name type="scientific">Candidatus Kerfeldbacteria bacterium CG15_BIG_FIL_POST_REV_8_21_14_020_45_12</name>
    <dbReference type="NCBI Taxonomy" id="2014247"/>
    <lineage>
        <taxon>Bacteria</taxon>
        <taxon>Candidatus Kerfeldiibacteriota</taxon>
    </lineage>
</organism>
<dbReference type="NCBIfam" id="NF001134">
    <property type="entry name" value="PRK00142.1-2"/>
    <property type="match status" value="1"/>
</dbReference>
<dbReference type="InterPro" id="IPR022111">
    <property type="entry name" value="Rhodanese_C"/>
</dbReference>
<comment type="caution">
    <text evidence="3">The sequence shown here is derived from an EMBL/GenBank/DDBJ whole genome shotgun (WGS) entry which is preliminary data.</text>
</comment>
<dbReference type="Proteomes" id="UP000230292">
    <property type="component" value="Unassembled WGS sequence"/>
</dbReference>
<proteinExistence type="inferred from homology"/>
<name>A0A2M7H559_9BACT</name>
<dbReference type="GO" id="GO:0016705">
    <property type="term" value="F:oxidoreductase activity, acting on paired donors, with incorporation or reduction of molecular oxygen"/>
    <property type="evidence" value="ECO:0007669"/>
    <property type="project" value="UniProtKB-UniRule"/>
</dbReference>
<evidence type="ECO:0000313" key="4">
    <source>
        <dbReference type="Proteomes" id="UP000230292"/>
    </source>
</evidence>
<dbReference type="HAMAP" id="MF_00469">
    <property type="entry name" value="TrhO"/>
    <property type="match status" value="1"/>
</dbReference>
<dbReference type="SUPFAM" id="SSF52821">
    <property type="entry name" value="Rhodanese/Cell cycle control phosphatase"/>
    <property type="match status" value="1"/>
</dbReference>
<dbReference type="Pfam" id="PF00581">
    <property type="entry name" value="Rhodanese"/>
    <property type="match status" value="1"/>
</dbReference>
<comment type="similarity">
    <text evidence="1">Belongs to the TrhO family.</text>
</comment>
<dbReference type="InterPro" id="IPR040503">
    <property type="entry name" value="TRHO_N"/>
</dbReference>
<dbReference type="PANTHER" id="PTHR43268:SF3">
    <property type="entry name" value="RHODANESE-LIKE DOMAIN-CONTAINING PROTEIN 7-RELATED"/>
    <property type="match status" value="1"/>
</dbReference>
<dbReference type="EC" id="1.14.-.-" evidence="1"/>
<dbReference type="PROSITE" id="PS50206">
    <property type="entry name" value="RHODANESE_3"/>
    <property type="match status" value="1"/>
</dbReference>
<dbReference type="Gene3D" id="3.30.70.100">
    <property type="match status" value="1"/>
</dbReference>
<dbReference type="PANTHER" id="PTHR43268">
    <property type="entry name" value="THIOSULFATE SULFURTRANSFERASE/RHODANESE-LIKE DOMAIN-CONTAINING PROTEIN 2"/>
    <property type="match status" value="1"/>
</dbReference>
<dbReference type="Pfam" id="PF17773">
    <property type="entry name" value="UPF0176_N"/>
    <property type="match status" value="1"/>
</dbReference>
<dbReference type="Pfam" id="PF12368">
    <property type="entry name" value="Rhodanese_C"/>
    <property type="match status" value="1"/>
</dbReference>
<evidence type="ECO:0000313" key="3">
    <source>
        <dbReference type="EMBL" id="PIW37368.1"/>
    </source>
</evidence>
<comment type="function">
    <text evidence="1">Catalyzes oxygen-dependent 5-hydroxyuridine (ho5U) modification at position 34 in tRNAs.</text>
</comment>